<keyword evidence="7" id="KW-0963">Cytoplasm</keyword>
<keyword evidence="10" id="KW-1185">Reference proteome</keyword>
<comment type="catalytic activity">
    <reaction evidence="6">
        <text>3-phosphoshikimate + phosphoenolpyruvate = 5-O-(1-carboxyvinyl)-3-phosphoshikimate + phosphate</text>
        <dbReference type="Rhea" id="RHEA:21256"/>
        <dbReference type="ChEBI" id="CHEBI:43474"/>
        <dbReference type="ChEBI" id="CHEBI:57701"/>
        <dbReference type="ChEBI" id="CHEBI:58702"/>
        <dbReference type="ChEBI" id="CHEBI:145989"/>
        <dbReference type="EC" id="2.5.1.19"/>
    </reaction>
    <physiologicalReaction direction="left-to-right" evidence="6">
        <dbReference type="Rhea" id="RHEA:21257"/>
    </physiologicalReaction>
</comment>
<evidence type="ECO:0000256" key="4">
    <source>
        <dbReference type="ARBA" id="ARBA00022679"/>
    </source>
</evidence>
<dbReference type="InterPro" id="IPR006264">
    <property type="entry name" value="EPSP_synthase"/>
</dbReference>
<dbReference type="Gene3D" id="3.65.10.10">
    <property type="entry name" value="Enolpyruvate transferase domain"/>
    <property type="match status" value="2"/>
</dbReference>
<dbReference type="SUPFAM" id="SSF55205">
    <property type="entry name" value="EPT/RTPC-like"/>
    <property type="match status" value="1"/>
</dbReference>
<evidence type="ECO:0000256" key="7">
    <source>
        <dbReference type="HAMAP-Rule" id="MF_00210"/>
    </source>
</evidence>
<feature type="binding site" evidence="7">
    <location>
        <position position="33"/>
    </location>
    <ligand>
        <name>3-phosphoshikimate</name>
        <dbReference type="ChEBI" id="CHEBI:145989"/>
    </ligand>
</feature>
<feature type="binding site" evidence="7">
    <location>
        <position position="178"/>
    </location>
    <ligand>
        <name>3-phosphoshikimate</name>
        <dbReference type="ChEBI" id="CHEBI:145989"/>
    </ligand>
</feature>
<feature type="binding site" evidence="7">
    <location>
        <position position="364"/>
    </location>
    <ligand>
        <name>phosphoenolpyruvate</name>
        <dbReference type="ChEBI" id="CHEBI:58702"/>
    </ligand>
</feature>
<dbReference type="PIRSF" id="PIRSF000505">
    <property type="entry name" value="EPSPS"/>
    <property type="match status" value="1"/>
</dbReference>
<keyword evidence="5 7" id="KW-0057">Aromatic amino acid biosynthesis</keyword>
<feature type="binding site" evidence="7">
    <location>
        <position position="408"/>
    </location>
    <ligand>
        <name>phosphoenolpyruvate</name>
        <dbReference type="ChEBI" id="CHEBI:58702"/>
    </ligand>
</feature>
<dbReference type="EMBL" id="JBHTOF010000098">
    <property type="protein sequence ID" value="MFD1466203.1"/>
    <property type="molecule type" value="Genomic_DNA"/>
</dbReference>
<feature type="binding site" evidence="7">
    <location>
        <position position="32"/>
    </location>
    <ligand>
        <name>phosphoenolpyruvate</name>
        <dbReference type="ChEBI" id="CHEBI:58702"/>
    </ligand>
</feature>
<feature type="active site" description="Proton acceptor" evidence="7">
    <location>
        <position position="333"/>
    </location>
</feature>
<dbReference type="GO" id="GO:0003866">
    <property type="term" value="F:3-phosphoshikimate 1-carboxyvinyltransferase activity"/>
    <property type="evidence" value="ECO:0007669"/>
    <property type="project" value="UniProtKB-EC"/>
</dbReference>
<feature type="binding site" evidence="7">
    <location>
        <position position="104"/>
    </location>
    <ligand>
        <name>phosphoenolpyruvate</name>
        <dbReference type="ChEBI" id="CHEBI:58702"/>
    </ligand>
</feature>
<dbReference type="InterPro" id="IPR023193">
    <property type="entry name" value="EPSP_synthase_CS"/>
</dbReference>
<gene>
    <name evidence="7 9" type="primary">aroA</name>
    <name evidence="9" type="ORF">ACFQ4L_09030</name>
</gene>
<dbReference type="CDD" id="cd01556">
    <property type="entry name" value="EPSP_synthase"/>
    <property type="match status" value="1"/>
</dbReference>
<comment type="subunit">
    <text evidence="7">Monomer.</text>
</comment>
<evidence type="ECO:0000256" key="5">
    <source>
        <dbReference type="ARBA" id="ARBA00023141"/>
    </source>
</evidence>
<sequence length="449" mass="48252">MTDPTLQNRYEHDLQLHTGQFLQGDYQTPSDKSISHRALIFGAIASGPTVIENILDSQDVQTTQLALQQLGVNITTAGKTTTVQGQAGCKFAKPQSALDFGNSGTTARLFLGLLARQSFSIQIQGDASLSQRPMARVVLPLTTMGMQSRYLAKSGYLPLSILPSSTIHGIHYQMPMASAQLKSALILAALQADSPTEIEQPAVSRDHTERMLRQFGGGDSLQVHGLKLLVSPLQHPLQAQHVVVPGDPSSAAFLITAALLLPQSRLVVKNQSLNETRTGFLQIIHQLAPTAVTIGSQSAQNQGEPAGDICIHSVTNRLAAFRIDAHNLGSLIDEIPILSLLATQCAGTTVIRDATELRYKETDRLSVIATELTQLGANITEQPDGLQIIGPTKLHASVTTADSHKDHRIAMMLVIAAVIIGDRFPIKGLNSIAISNPTFMDDLISLLKD</sequence>
<feature type="binding site" evidence="7">
    <location>
        <position position="180"/>
    </location>
    <ligand>
        <name>3-phosphoshikimate</name>
        <dbReference type="ChEBI" id="CHEBI:145989"/>
    </ligand>
</feature>
<name>A0ABW4DQU9_9LACO</name>
<evidence type="ECO:0000259" key="8">
    <source>
        <dbReference type="Pfam" id="PF00275"/>
    </source>
</evidence>
<dbReference type="Proteomes" id="UP001597244">
    <property type="component" value="Unassembled WGS sequence"/>
</dbReference>
<feature type="binding site" evidence="7">
    <location>
        <position position="360"/>
    </location>
    <ligand>
        <name>3-phosphoshikimate</name>
        <dbReference type="ChEBI" id="CHEBI:145989"/>
    </ligand>
</feature>
<evidence type="ECO:0000256" key="6">
    <source>
        <dbReference type="ARBA" id="ARBA00044633"/>
    </source>
</evidence>
<evidence type="ECO:0000313" key="10">
    <source>
        <dbReference type="Proteomes" id="UP001597244"/>
    </source>
</evidence>
<dbReference type="NCBIfam" id="TIGR01356">
    <property type="entry name" value="aroA"/>
    <property type="match status" value="1"/>
</dbReference>
<feature type="binding site" evidence="7">
    <location>
        <position position="180"/>
    </location>
    <ligand>
        <name>phosphoenolpyruvate</name>
        <dbReference type="ChEBI" id="CHEBI:58702"/>
    </ligand>
</feature>
<protein>
    <recommendedName>
        <fullName evidence="7">3-phosphoshikimate 1-carboxyvinyltransferase</fullName>
        <ecNumber evidence="7">2.5.1.19</ecNumber>
    </recommendedName>
    <alternativeName>
        <fullName evidence="7">5-enolpyruvylshikimate-3-phosphate synthase</fullName>
        <shortName evidence="7">EPSP synthase</shortName>
        <shortName evidence="7">EPSPS</shortName>
    </alternativeName>
</protein>
<dbReference type="Pfam" id="PF00275">
    <property type="entry name" value="EPSP_synthase"/>
    <property type="match status" value="1"/>
</dbReference>
<comment type="caution">
    <text evidence="9">The sequence shown here is derived from an EMBL/GenBank/DDBJ whole genome shotgun (WGS) entry which is preliminary data.</text>
</comment>
<evidence type="ECO:0000256" key="3">
    <source>
        <dbReference type="ARBA" id="ARBA00022605"/>
    </source>
</evidence>
<evidence type="ECO:0000256" key="2">
    <source>
        <dbReference type="ARBA" id="ARBA00009948"/>
    </source>
</evidence>
<dbReference type="PROSITE" id="PS00885">
    <property type="entry name" value="EPSP_SYNTHASE_2"/>
    <property type="match status" value="1"/>
</dbReference>
<organism evidence="9 10">
    <name type="scientific">Lapidilactobacillus mulanensis</name>
    <dbReference type="NCBI Taxonomy" id="2485999"/>
    <lineage>
        <taxon>Bacteria</taxon>
        <taxon>Bacillati</taxon>
        <taxon>Bacillota</taxon>
        <taxon>Bacilli</taxon>
        <taxon>Lactobacillales</taxon>
        <taxon>Lactobacillaceae</taxon>
        <taxon>Lapidilactobacillus</taxon>
    </lineage>
</organism>
<dbReference type="PANTHER" id="PTHR21090">
    <property type="entry name" value="AROM/DEHYDROQUINATE SYNTHASE"/>
    <property type="match status" value="1"/>
</dbReference>
<proteinExistence type="inferred from homology"/>
<dbReference type="PANTHER" id="PTHR21090:SF5">
    <property type="entry name" value="PENTAFUNCTIONAL AROM POLYPEPTIDE"/>
    <property type="match status" value="1"/>
</dbReference>
<comment type="caution">
    <text evidence="7">Lacks conserved residue(s) required for the propagation of feature annotation.</text>
</comment>
<feature type="binding site" evidence="7">
    <location>
        <position position="132"/>
    </location>
    <ligand>
        <name>phosphoenolpyruvate</name>
        <dbReference type="ChEBI" id="CHEBI:58702"/>
    </ligand>
</feature>
<dbReference type="InterPro" id="IPR001986">
    <property type="entry name" value="Enolpyruvate_Tfrase_dom"/>
</dbReference>
<dbReference type="InterPro" id="IPR013792">
    <property type="entry name" value="RNA3'P_cycl/enolpyr_Trfase_a/b"/>
</dbReference>
<dbReference type="InterPro" id="IPR036968">
    <property type="entry name" value="Enolpyruvate_Tfrase_sf"/>
</dbReference>
<comment type="subcellular location">
    <subcellularLocation>
        <location evidence="7">Cytoplasm</location>
    </subcellularLocation>
</comment>
<feature type="domain" description="Enolpyruvate transferase" evidence="8">
    <location>
        <begin position="19"/>
        <end position="443"/>
    </location>
</feature>
<dbReference type="RefSeq" id="WP_125578038.1">
    <property type="nucleotide sequence ID" value="NZ_JBHTOF010000098.1"/>
</dbReference>
<dbReference type="PROSITE" id="PS00104">
    <property type="entry name" value="EPSP_SYNTHASE_1"/>
    <property type="match status" value="1"/>
</dbReference>
<feature type="binding site" evidence="7">
    <location>
        <position position="32"/>
    </location>
    <ligand>
        <name>3-phosphoshikimate</name>
        <dbReference type="ChEBI" id="CHEBI:145989"/>
    </ligand>
</feature>
<reference evidence="10" key="1">
    <citation type="journal article" date="2019" name="Int. J. Syst. Evol. Microbiol.">
        <title>The Global Catalogue of Microorganisms (GCM) 10K type strain sequencing project: providing services to taxonomists for standard genome sequencing and annotation.</title>
        <authorList>
            <consortium name="The Broad Institute Genomics Platform"/>
            <consortium name="The Broad Institute Genome Sequencing Center for Infectious Disease"/>
            <person name="Wu L."/>
            <person name="Ma J."/>
        </authorList>
    </citation>
    <scope>NUCLEOTIDE SEQUENCE [LARGE SCALE GENOMIC DNA]</scope>
    <source>
        <strain evidence="10">CCM 8951</strain>
    </source>
</reference>
<evidence type="ECO:0000256" key="1">
    <source>
        <dbReference type="ARBA" id="ARBA00004811"/>
    </source>
</evidence>
<comment type="pathway">
    <text evidence="1 7">Metabolic intermediate biosynthesis; chorismate biosynthesis; chorismate from D-erythrose 4-phosphate and phosphoenolpyruvate: step 6/7.</text>
</comment>
<evidence type="ECO:0000313" key="9">
    <source>
        <dbReference type="EMBL" id="MFD1466203.1"/>
    </source>
</evidence>
<accession>A0ABW4DQU9</accession>
<keyword evidence="3 7" id="KW-0028">Amino-acid biosynthesis</keyword>
<keyword evidence="4 7" id="KW-0808">Transferase</keyword>
<comment type="similarity">
    <text evidence="2 7">Belongs to the EPSP synthase family.</text>
</comment>
<dbReference type="EC" id="2.5.1.19" evidence="7"/>
<dbReference type="HAMAP" id="MF_00210">
    <property type="entry name" value="EPSP_synth"/>
    <property type="match status" value="1"/>
</dbReference>
<comment type="function">
    <text evidence="7">Catalyzes the transfer of the enolpyruvyl moiety of phosphoenolpyruvate (PEP) to the 5-hydroxyl of shikimate-3-phosphate (S3P) to produce enolpyruvyl shikimate-3-phosphate and inorganic phosphate.</text>
</comment>
<feature type="binding site" evidence="7">
    <location>
        <position position="333"/>
    </location>
    <ligand>
        <name>3-phosphoshikimate</name>
        <dbReference type="ChEBI" id="CHEBI:145989"/>
    </ligand>
</feature>
<feature type="binding site" evidence="7">
    <location>
        <position position="37"/>
    </location>
    <ligand>
        <name>3-phosphoshikimate</name>
        <dbReference type="ChEBI" id="CHEBI:145989"/>
    </ligand>
</feature>